<dbReference type="PANTHER" id="PTHR46545">
    <property type="entry name" value="LEUCINE-RICH REPEAT-CONTAINING PROTEIN 51"/>
    <property type="match status" value="1"/>
</dbReference>
<evidence type="ECO:0000256" key="2">
    <source>
        <dbReference type="ARBA" id="ARBA00022490"/>
    </source>
</evidence>
<gene>
    <name evidence="7" type="ORF">BYL167_LOCUS15496</name>
    <name evidence="6" type="ORF">GIL414_LOCUS11811</name>
    <name evidence="5" type="ORF">SMN809_LOCUS9374</name>
</gene>
<dbReference type="EMBL" id="CAJOBI010003019">
    <property type="protein sequence ID" value="CAF3953283.1"/>
    <property type="molecule type" value="Genomic_DNA"/>
</dbReference>
<dbReference type="EMBL" id="CAJOBH010005734">
    <property type="protein sequence ID" value="CAF4034016.1"/>
    <property type="molecule type" value="Genomic_DNA"/>
</dbReference>
<accession>A0A8S2NI22</accession>
<dbReference type="GO" id="GO:0005737">
    <property type="term" value="C:cytoplasm"/>
    <property type="evidence" value="ECO:0007669"/>
    <property type="project" value="UniProtKB-SubCell"/>
</dbReference>
<name>A0A8S2NI22_9BILA</name>
<dbReference type="PANTHER" id="PTHR46545:SF1">
    <property type="entry name" value="LEUCINE-RICH REPEAT-CONTAINING PROTEIN 51"/>
    <property type="match status" value="1"/>
</dbReference>
<dbReference type="SUPFAM" id="SSF52058">
    <property type="entry name" value="L domain-like"/>
    <property type="match status" value="1"/>
</dbReference>
<dbReference type="AlphaFoldDB" id="A0A8S2NI22"/>
<reference evidence="6" key="1">
    <citation type="submission" date="2021-02" db="EMBL/GenBank/DDBJ databases">
        <authorList>
            <person name="Nowell W R."/>
        </authorList>
    </citation>
    <scope>NUCLEOTIDE SEQUENCE</scope>
</reference>
<dbReference type="Proteomes" id="UP000676336">
    <property type="component" value="Unassembled WGS sequence"/>
</dbReference>
<proteinExistence type="predicted"/>
<evidence type="ECO:0000256" key="4">
    <source>
        <dbReference type="ARBA" id="ARBA00022737"/>
    </source>
</evidence>
<dbReference type="InterPro" id="IPR032675">
    <property type="entry name" value="LRR_dom_sf"/>
</dbReference>
<sequence length="145" mass="16888">MNSLSRLKNSLANIQKRIDDTAEFYPTLDYSFHDAETLEDAVSTRPRAIKQFISLTHFYFHKNLIVDIREIRKLSTLKQLKFLTLNGNPIEDDIPYLRSYVLCTLPGLRNFNRTTISRSDLKISIIWKTTNKNLLSKTLKIPTIN</sequence>
<evidence type="ECO:0000313" key="7">
    <source>
        <dbReference type="EMBL" id="CAF4034016.1"/>
    </source>
</evidence>
<comment type="subcellular location">
    <subcellularLocation>
        <location evidence="1">Cytoplasm</location>
    </subcellularLocation>
</comment>
<evidence type="ECO:0000313" key="8">
    <source>
        <dbReference type="Proteomes" id="UP000681720"/>
    </source>
</evidence>
<keyword evidence="3" id="KW-0433">Leucine-rich repeat</keyword>
<keyword evidence="2" id="KW-0963">Cytoplasm</keyword>
<protein>
    <submittedName>
        <fullName evidence="6">Uncharacterized protein</fullName>
    </submittedName>
</protein>
<dbReference type="Gene3D" id="3.80.10.10">
    <property type="entry name" value="Ribonuclease Inhibitor"/>
    <property type="match status" value="1"/>
</dbReference>
<comment type="caution">
    <text evidence="6">The sequence shown here is derived from an EMBL/GenBank/DDBJ whole genome shotgun (WGS) entry which is preliminary data.</text>
</comment>
<organism evidence="6 8">
    <name type="scientific">Rotaria magnacalcarata</name>
    <dbReference type="NCBI Taxonomy" id="392030"/>
    <lineage>
        <taxon>Eukaryota</taxon>
        <taxon>Metazoa</taxon>
        <taxon>Spiralia</taxon>
        <taxon>Gnathifera</taxon>
        <taxon>Rotifera</taxon>
        <taxon>Eurotatoria</taxon>
        <taxon>Bdelloidea</taxon>
        <taxon>Philodinida</taxon>
        <taxon>Philodinidae</taxon>
        <taxon>Rotaria</taxon>
    </lineage>
</organism>
<keyword evidence="4" id="KW-0677">Repeat</keyword>
<evidence type="ECO:0000313" key="5">
    <source>
        <dbReference type="EMBL" id="CAF3953283.1"/>
    </source>
</evidence>
<evidence type="ECO:0000256" key="3">
    <source>
        <dbReference type="ARBA" id="ARBA00022614"/>
    </source>
</evidence>
<dbReference type="Proteomes" id="UP000681720">
    <property type="component" value="Unassembled WGS sequence"/>
</dbReference>
<dbReference type="Proteomes" id="UP000681967">
    <property type="component" value="Unassembled WGS sequence"/>
</dbReference>
<dbReference type="EMBL" id="CAJOBJ010004485">
    <property type="protein sequence ID" value="CAF4001969.1"/>
    <property type="molecule type" value="Genomic_DNA"/>
</dbReference>
<evidence type="ECO:0000256" key="1">
    <source>
        <dbReference type="ARBA" id="ARBA00004496"/>
    </source>
</evidence>
<evidence type="ECO:0000313" key="6">
    <source>
        <dbReference type="EMBL" id="CAF4001969.1"/>
    </source>
</evidence>